<dbReference type="Gene3D" id="2.120.10.30">
    <property type="entry name" value="TolB, C-terminal domain"/>
    <property type="match status" value="1"/>
</dbReference>
<proteinExistence type="predicted"/>
<accession>C6VYM9</accession>
<dbReference type="PROSITE" id="PS51257">
    <property type="entry name" value="PROKAR_LIPOPROTEIN"/>
    <property type="match status" value="1"/>
</dbReference>
<reference evidence="1 2" key="1">
    <citation type="journal article" date="2009" name="Stand. Genomic Sci.">
        <title>Complete genome sequence of Dyadobacter fermentans type strain (NS114).</title>
        <authorList>
            <person name="Lang E."/>
            <person name="Lapidus A."/>
            <person name="Chertkov O."/>
            <person name="Brettin T."/>
            <person name="Detter J.C."/>
            <person name="Han C."/>
            <person name="Copeland A."/>
            <person name="Glavina Del Rio T."/>
            <person name="Nolan M."/>
            <person name="Chen F."/>
            <person name="Lucas S."/>
            <person name="Tice H."/>
            <person name="Cheng J.F."/>
            <person name="Land M."/>
            <person name="Hauser L."/>
            <person name="Chang Y.J."/>
            <person name="Jeffries C.D."/>
            <person name="Kopitz M."/>
            <person name="Bruce D."/>
            <person name="Goodwin L."/>
            <person name="Pitluck S."/>
            <person name="Ovchinnikova G."/>
            <person name="Pati A."/>
            <person name="Ivanova N."/>
            <person name="Mavrommatis K."/>
            <person name="Chen A."/>
            <person name="Palaniappan K."/>
            <person name="Chain P."/>
            <person name="Bristow J."/>
            <person name="Eisen J.A."/>
            <person name="Markowitz V."/>
            <person name="Hugenholtz P."/>
            <person name="Goker M."/>
            <person name="Rohde M."/>
            <person name="Kyrpides N.C."/>
            <person name="Klenk H.P."/>
        </authorList>
    </citation>
    <scope>NUCLEOTIDE SEQUENCE [LARGE SCALE GENOMIC DNA]</scope>
    <source>
        <strain evidence="2">ATCC 700827 / DSM 18053 / CIP 107007 / KCTC 52180 / NS114</strain>
    </source>
</reference>
<evidence type="ECO:0000313" key="2">
    <source>
        <dbReference type="Proteomes" id="UP000002011"/>
    </source>
</evidence>
<sequence length="344" mass="39300">MCLCEYKLKIADMRRTLPAIILLLVAGCWPPGMDPDRKDGKFLSDVVNLEEFNSEYDDYNSDLPSNRYGETHLVFSSKRERKDLLNLVYFPAFMEYDKGLQLKKGTERAGGDYHESFSGAAQLINKANGNFNVYGPRLMSHYRDYTSVGNTKSLWLFYADDASGDMDIKYVQKGDEAPAPVQYLNSPADDAYPTISFMGDKIYFCSNRDGNFDIFEVTIPRDEREEITLESLVNPSKYEIRKMDELSGAYNDKCPYLYDNVMVFVSDRPGGQGGEDIYYSEYIDGKWSAPVNAGPRINTAHNEYRPILPSLPNFNYHLMIFSSNRPGGKGGYDLYMTGLKERRW</sequence>
<dbReference type="Pfam" id="PF07676">
    <property type="entry name" value="PD40"/>
    <property type="match status" value="1"/>
</dbReference>
<dbReference type="HOGENOM" id="CLU_805931_0_0_10"/>
<dbReference type="InterPro" id="IPR011042">
    <property type="entry name" value="6-blade_b-propeller_TolB-like"/>
</dbReference>
<name>C6VYM9_DYAFD</name>
<dbReference type="InterPro" id="IPR011659">
    <property type="entry name" value="WD40"/>
</dbReference>
<dbReference type="EMBL" id="CP001619">
    <property type="protein sequence ID" value="ACT93384.1"/>
    <property type="molecule type" value="Genomic_DNA"/>
</dbReference>
<dbReference type="SUPFAM" id="SSF82171">
    <property type="entry name" value="DPP6 N-terminal domain-like"/>
    <property type="match status" value="1"/>
</dbReference>
<dbReference type="STRING" id="471854.Dfer_2161"/>
<dbReference type="eggNOG" id="COG0823">
    <property type="taxonomic scope" value="Bacteria"/>
</dbReference>
<evidence type="ECO:0000313" key="1">
    <source>
        <dbReference type="EMBL" id="ACT93384.1"/>
    </source>
</evidence>
<protein>
    <submittedName>
        <fullName evidence="1">WD40 domain protein beta Propeller</fullName>
    </submittedName>
</protein>
<dbReference type="Proteomes" id="UP000002011">
    <property type="component" value="Chromosome"/>
</dbReference>
<organism evidence="1 2">
    <name type="scientific">Dyadobacter fermentans (strain ATCC 700827 / DSM 18053 / CIP 107007 / KCTC 52180 / NS114)</name>
    <dbReference type="NCBI Taxonomy" id="471854"/>
    <lineage>
        <taxon>Bacteria</taxon>
        <taxon>Pseudomonadati</taxon>
        <taxon>Bacteroidota</taxon>
        <taxon>Cytophagia</taxon>
        <taxon>Cytophagales</taxon>
        <taxon>Spirosomataceae</taxon>
        <taxon>Dyadobacter</taxon>
    </lineage>
</organism>
<dbReference type="AlphaFoldDB" id="C6VYM9"/>
<dbReference type="KEGG" id="dfe:Dfer_2161"/>
<gene>
    <name evidence="1" type="ordered locus">Dfer_2161</name>
</gene>
<keyword evidence="2" id="KW-1185">Reference proteome</keyword>